<reference evidence="1" key="1">
    <citation type="submission" date="2023-07" db="EMBL/GenBank/DDBJ databases">
        <title>Genomic Encyclopedia of Type Strains, Phase IV (KMG-IV): sequencing the most valuable type-strain genomes for metagenomic binning, comparative biology and taxonomic classification.</title>
        <authorList>
            <person name="Goeker M."/>
        </authorList>
    </citation>
    <scope>NUCLEOTIDE SEQUENCE</scope>
    <source>
        <strain evidence="1">DSM 19569</strain>
    </source>
</reference>
<accession>A0AAJ1TUG8</accession>
<name>A0AAJ1TUG8_9HYPH</name>
<organism evidence="1 2">
    <name type="scientific">Methylobacterium brachiatum</name>
    <dbReference type="NCBI Taxonomy" id="269660"/>
    <lineage>
        <taxon>Bacteria</taxon>
        <taxon>Pseudomonadati</taxon>
        <taxon>Pseudomonadota</taxon>
        <taxon>Alphaproteobacteria</taxon>
        <taxon>Hyphomicrobiales</taxon>
        <taxon>Methylobacteriaceae</taxon>
        <taxon>Methylobacterium</taxon>
    </lineage>
</organism>
<proteinExistence type="predicted"/>
<dbReference type="Proteomes" id="UP001223420">
    <property type="component" value="Unassembled WGS sequence"/>
</dbReference>
<sequence>MHLRQQHRSSLRPSRIFAGRGWRAIALRLLSLALVLAIAAPDWSLATDIAYLDSQTQAGIELPVISSADGFASGASDRDIVCHVHCSCHQAITVDGVPEMPSLEGTEPNLIKSIGALASVWLKRQSRPPRT</sequence>
<evidence type="ECO:0000313" key="1">
    <source>
        <dbReference type="EMBL" id="MDQ0547426.1"/>
    </source>
</evidence>
<dbReference type="EMBL" id="JAUSWL010000026">
    <property type="protein sequence ID" value="MDQ0547426.1"/>
    <property type="molecule type" value="Genomic_DNA"/>
</dbReference>
<evidence type="ECO:0008006" key="3">
    <source>
        <dbReference type="Google" id="ProtNLM"/>
    </source>
</evidence>
<dbReference type="RefSeq" id="WP_230368425.1">
    <property type="nucleotide sequence ID" value="NZ_JAJALK010000029.1"/>
</dbReference>
<dbReference type="AlphaFoldDB" id="A0AAJ1TUG8"/>
<evidence type="ECO:0000313" key="2">
    <source>
        <dbReference type="Proteomes" id="UP001223420"/>
    </source>
</evidence>
<comment type="caution">
    <text evidence="1">The sequence shown here is derived from an EMBL/GenBank/DDBJ whole genome shotgun (WGS) entry which is preliminary data.</text>
</comment>
<protein>
    <recommendedName>
        <fullName evidence="3">DUF2946 domain-containing protein</fullName>
    </recommendedName>
</protein>
<gene>
    <name evidence="1" type="ORF">QO001_006385</name>
</gene>